<comment type="caution">
    <text evidence="8">The sequence shown here is derived from an EMBL/GenBank/DDBJ whole genome shotgun (WGS) entry which is preliminary data.</text>
</comment>
<dbReference type="InterPro" id="IPR014284">
    <property type="entry name" value="RNA_pol_sigma-70_dom"/>
</dbReference>
<dbReference type="Pfam" id="PF04542">
    <property type="entry name" value="Sigma70_r2"/>
    <property type="match status" value="1"/>
</dbReference>
<accession>A0A930YAE5</accession>
<dbReference type="NCBIfam" id="TIGR02983">
    <property type="entry name" value="SigE-fam_strep"/>
    <property type="match status" value="1"/>
</dbReference>
<dbReference type="RefSeq" id="WP_194502547.1">
    <property type="nucleotide sequence ID" value="NZ_JADIVZ010000002.1"/>
</dbReference>
<protein>
    <submittedName>
        <fullName evidence="8">SigE family RNA polymerase sigma factor</fullName>
    </submittedName>
</protein>
<proteinExistence type="inferred from homology"/>
<evidence type="ECO:0000313" key="8">
    <source>
        <dbReference type="EMBL" id="MBF4161318.1"/>
    </source>
</evidence>
<dbReference type="Pfam" id="PF08281">
    <property type="entry name" value="Sigma70_r4_2"/>
    <property type="match status" value="1"/>
</dbReference>
<evidence type="ECO:0000259" key="6">
    <source>
        <dbReference type="Pfam" id="PF04542"/>
    </source>
</evidence>
<dbReference type="CDD" id="cd06171">
    <property type="entry name" value="Sigma70_r4"/>
    <property type="match status" value="1"/>
</dbReference>
<keyword evidence="5" id="KW-0804">Transcription</keyword>
<dbReference type="InterPro" id="IPR036388">
    <property type="entry name" value="WH-like_DNA-bd_sf"/>
</dbReference>
<keyword evidence="4" id="KW-0238">DNA-binding</keyword>
<dbReference type="GO" id="GO:0016987">
    <property type="term" value="F:sigma factor activity"/>
    <property type="evidence" value="ECO:0007669"/>
    <property type="project" value="UniProtKB-KW"/>
</dbReference>
<gene>
    <name evidence="8" type="ORF">ISG29_06410</name>
</gene>
<dbReference type="InterPro" id="IPR007627">
    <property type="entry name" value="RNA_pol_sigma70_r2"/>
</dbReference>
<dbReference type="InterPro" id="IPR013325">
    <property type="entry name" value="RNA_pol_sigma_r2"/>
</dbReference>
<dbReference type="InterPro" id="IPR039425">
    <property type="entry name" value="RNA_pol_sigma-70-like"/>
</dbReference>
<dbReference type="Gene3D" id="1.10.10.10">
    <property type="entry name" value="Winged helix-like DNA-binding domain superfamily/Winged helix DNA-binding domain"/>
    <property type="match status" value="1"/>
</dbReference>
<dbReference type="NCBIfam" id="TIGR02937">
    <property type="entry name" value="sigma70-ECF"/>
    <property type="match status" value="1"/>
</dbReference>
<dbReference type="InterPro" id="IPR013324">
    <property type="entry name" value="RNA_pol_sigma_r3/r4-like"/>
</dbReference>
<dbReference type="GO" id="GO:0006352">
    <property type="term" value="P:DNA-templated transcription initiation"/>
    <property type="evidence" value="ECO:0007669"/>
    <property type="project" value="InterPro"/>
</dbReference>
<evidence type="ECO:0000256" key="5">
    <source>
        <dbReference type="ARBA" id="ARBA00023163"/>
    </source>
</evidence>
<evidence type="ECO:0000256" key="3">
    <source>
        <dbReference type="ARBA" id="ARBA00023082"/>
    </source>
</evidence>
<evidence type="ECO:0000256" key="4">
    <source>
        <dbReference type="ARBA" id="ARBA00023125"/>
    </source>
</evidence>
<dbReference type="PANTHER" id="PTHR43133">
    <property type="entry name" value="RNA POLYMERASE ECF-TYPE SIGMA FACTO"/>
    <property type="match status" value="1"/>
</dbReference>
<dbReference type="Proteomes" id="UP000656804">
    <property type="component" value="Unassembled WGS sequence"/>
</dbReference>
<name>A0A930YAE5_9ACTN</name>
<evidence type="ECO:0000313" key="9">
    <source>
        <dbReference type="Proteomes" id="UP000656804"/>
    </source>
</evidence>
<comment type="similarity">
    <text evidence="1">Belongs to the sigma-70 factor family. ECF subfamily.</text>
</comment>
<feature type="domain" description="RNA polymerase sigma-70 region 2" evidence="6">
    <location>
        <begin position="18"/>
        <end position="79"/>
    </location>
</feature>
<dbReference type="EMBL" id="JADIVZ010000002">
    <property type="protein sequence ID" value="MBF4161318.1"/>
    <property type="molecule type" value="Genomic_DNA"/>
</dbReference>
<feature type="domain" description="RNA polymerase sigma factor 70 region 4 type 2" evidence="7">
    <location>
        <begin position="108"/>
        <end position="156"/>
    </location>
</feature>
<dbReference type="InterPro" id="IPR013249">
    <property type="entry name" value="RNA_pol_sigma70_r4_t2"/>
</dbReference>
<dbReference type="GO" id="GO:0003677">
    <property type="term" value="F:DNA binding"/>
    <property type="evidence" value="ECO:0007669"/>
    <property type="project" value="UniProtKB-KW"/>
</dbReference>
<dbReference type="SUPFAM" id="SSF88946">
    <property type="entry name" value="Sigma2 domain of RNA polymerase sigma factors"/>
    <property type="match status" value="1"/>
</dbReference>
<dbReference type="PANTHER" id="PTHR43133:SF50">
    <property type="entry name" value="ECF RNA POLYMERASE SIGMA FACTOR SIGM"/>
    <property type="match status" value="1"/>
</dbReference>
<sequence length="173" mass="19553">MSLSRRAAREADYAEFVADRQQHLLRIAYAVCGDWHGAEDLLQTSLVKLYLAWHRVHRDGREEAYTRQIIVRTHISDTRRPVFKRERAGLEGWDAAARGDLAYEERSALFDALQQLPEMQRKTVLLRYWLGLSIAEAAADLGIGEGTVKSHASRGLDGLRTVLDPVDAAALER</sequence>
<dbReference type="InterPro" id="IPR014325">
    <property type="entry name" value="RNA_pol_sigma-E_actinobac"/>
</dbReference>
<keyword evidence="2" id="KW-0805">Transcription regulation</keyword>
<dbReference type="SUPFAM" id="SSF88659">
    <property type="entry name" value="Sigma3 and sigma4 domains of RNA polymerase sigma factors"/>
    <property type="match status" value="1"/>
</dbReference>
<organism evidence="8 9">
    <name type="scientific">Nocardioides acrostichi</name>
    <dbReference type="NCBI Taxonomy" id="2784339"/>
    <lineage>
        <taxon>Bacteria</taxon>
        <taxon>Bacillati</taxon>
        <taxon>Actinomycetota</taxon>
        <taxon>Actinomycetes</taxon>
        <taxon>Propionibacteriales</taxon>
        <taxon>Nocardioidaceae</taxon>
        <taxon>Nocardioides</taxon>
    </lineage>
</organism>
<dbReference type="AlphaFoldDB" id="A0A930YAE5"/>
<keyword evidence="9" id="KW-1185">Reference proteome</keyword>
<evidence type="ECO:0000256" key="2">
    <source>
        <dbReference type="ARBA" id="ARBA00023015"/>
    </source>
</evidence>
<evidence type="ECO:0000256" key="1">
    <source>
        <dbReference type="ARBA" id="ARBA00010641"/>
    </source>
</evidence>
<evidence type="ECO:0000259" key="7">
    <source>
        <dbReference type="Pfam" id="PF08281"/>
    </source>
</evidence>
<dbReference type="Gene3D" id="1.10.1740.10">
    <property type="match status" value="1"/>
</dbReference>
<keyword evidence="3" id="KW-0731">Sigma factor</keyword>
<reference evidence="8" key="1">
    <citation type="submission" date="2020-11" db="EMBL/GenBank/DDBJ databases">
        <title>Nocardioides sp. CBS4Y-1, whole genome shotgun sequence.</title>
        <authorList>
            <person name="Tuo L."/>
        </authorList>
    </citation>
    <scope>NUCLEOTIDE SEQUENCE</scope>
    <source>
        <strain evidence="8">CBS4Y-1</strain>
    </source>
</reference>